<dbReference type="InterPro" id="IPR057191">
    <property type="entry name" value="DUF7869"/>
</dbReference>
<dbReference type="PANTHER" id="PTHR33153">
    <property type="entry name" value="MYND-TYPE DOMAIN-CONTAINING PROTEIN"/>
    <property type="match status" value="1"/>
</dbReference>
<comment type="caution">
    <text evidence="3">The sequence shown here is derived from an EMBL/GenBank/DDBJ whole genome shotgun (WGS) entry which is preliminary data.</text>
</comment>
<sequence>MASDDSPSLPSLSENGSSVIMLPSGSDSEPELPAASGSGQCCNSGCLAALDESPELCTRAEEVRVAFQSSRVEDLAKLRYHCLAAWQSKPSGWRHFRAWGMPLCKNAVCSLLHMGSTMYSKFTKHIAEGYIDPPMDLRRTQCQQRTTGQSTSDATVAADTLLRWIHENMAEHLAESDQFVSGKTNLLHKAETAGLADIANGPEHIKWLAPGTTLTELLSFSAAFNPEVEAPSFSTFCRIYHSDWAKWLKIRTEGQHSKCDSCEKFKAWRRLASSKSDVDMVSKLYKEHLASMMADRRVDAAIAALARQTWAGEGGDKSTLSLTLDGMDTTKFKVPRNWSCSKEWDSLWRPELRLHGALNDGYSEEYILTDQDMSKGSNLDLTIISHLLHESQGEMQKRGIPWPRFLRLHADNASNELKNQLCLKFMSWLTHRGLFQECMLTTFQVGHSHGRIDQRFSEIRAVLADSPLLQSPEDFARALQKVKPREGRELRVKKLEAAIDFEEFFSSLQVNVSGHTQTHSKSKQGEEAVHVFSVQLRKNISKSWRDRIASSFPDTPSENDVILTCRHYLASDQDSQDPCVLVPDTRMRALQATAPDSLAPRRSLSERQAKEFSKTAVAIAKPPWNMLKASSYLSNLVKENTQGGGPHWKPLPVDWALAGHPPESSAASEPADAISPEEMQWAVRKPATVAAKPVIKTGASKAAAKKSKAMKRPAAARSPEPVAGKRKAAEAAGSPPCGASANASDPPQPEGCEADAVSLPSPGSGEEGLHFNSALPAKPTASSATVGAPRGAVVAVPTDERPAAKEKPRKRQLGKLPMPDDAKDYLGCTKCKYSNIGCATCRRKVGLVLNADETAWTWAT</sequence>
<name>A0AA36IP82_9DINO</name>
<protein>
    <recommendedName>
        <fullName evidence="2">DUF7869 domain-containing protein</fullName>
    </recommendedName>
</protein>
<organism evidence="3 4">
    <name type="scientific">Effrenium voratum</name>
    <dbReference type="NCBI Taxonomy" id="2562239"/>
    <lineage>
        <taxon>Eukaryota</taxon>
        <taxon>Sar</taxon>
        <taxon>Alveolata</taxon>
        <taxon>Dinophyceae</taxon>
        <taxon>Suessiales</taxon>
        <taxon>Symbiodiniaceae</taxon>
        <taxon>Effrenium</taxon>
    </lineage>
</organism>
<feature type="region of interest" description="Disordered" evidence="1">
    <location>
        <begin position="1"/>
        <end position="36"/>
    </location>
</feature>
<evidence type="ECO:0000313" key="3">
    <source>
        <dbReference type="EMBL" id="CAJ1390128.1"/>
    </source>
</evidence>
<reference evidence="3" key="1">
    <citation type="submission" date="2023-08" db="EMBL/GenBank/DDBJ databases">
        <authorList>
            <person name="Chen Y."/>
            <person name="Shah S."/>
            <person name="Dougan E. K."/>
            <person name="Thang M."/>
            <person name="Chan C."/>
        </authorList>
    </citation>
    <scope>NUCLEOTIDE SEQUENCE</scope>
</reference>
<feature type="region of interest" description="Disordered" evidence="1">
    <location>
        <begin position="698"/>
        <end position="818"/>
    </location>
</feature>
<dbReference type="Pfam" id="PF25273">
    <property type="entry name" value="DUF7869"/>
    <property type="match status" value="1"/>
</dbReference>
<feature type="compositionally biased region" description="Low complexity" evidence="1">
    <location>
        <begin position="1"/>
        <end position="13"/>
    </location>
</feature>
<feature type="domain" description="DUF7869" evidence="2">
    <location>
        <begin position="345"/>
        <end position="522"/>
    </location>
</feature>
<feature type="compositionally biased region" description="Low complexity" evidence="1">
    <location>
        <begin position="784"/>
        <end position="797"/>
    </location>
</feature>
<dbReference type="Proteomes" id="UP001178507">
    <property type="component" value="Unassembled WGS sequence"/>
</dbReference>
<dbReference type="PANTHER" id="PTHR33153:SF3">
    <property type="entry name" value="TRAFFICKING PROTEIN PARTICLE COMPLEX SUBUNIT 11 DOMAIN-CONTAINING PROTEIN"/>
    <property type="match status" value="1"/>
</dbReference>
<evidence type="ECO:0000256" key="1">
    <source>
        <dbReference type="SAM" id="MobiDB-lite"/>
    </source>
</evidence>
<proteinExistence type="predicted"/>
<dbReference type="AlphaFoldDB" id="A0AA36IP82"/>
<keyword evidence="4" id="KW-1185">Reference proteome</keyword>
<accession>A0AA36IP82</accession>
<gene>
    <name evidence="3" type="ORF">EVOR1521_LOCUS15625</name>
</gene>
<dbReference type="EMBL" id="CAUJNA010002002">
    <property type="protein sequence ID" value="CAJ1390128.1"/>
    <property type="molecule type" value="Genomic_DNA"/>
</dbReference>
<evidence type="ECO:0000313" key="4">
    <source>
        <dbReference type="Proteomes" id="UP001178507"/>
    </source>
</evidence>
<evidence type="ECO:0000259" key="2">
    <source>
        <dbReference type="Pfam" id="PF25273"/>
    </source>
</evidence>